<dbReference type="PRINTS" id="PR00109">
    <property type="entry name" value="TYRKINASE"/>
</dbReference>
<evidence type="ECO:0000256" key="6">
    <source>
        <dbReference type="SAM" id="Phobius"/>
    </source>
</evidence>
<organism evidence="10 11">
    <name type="scientific">Aphanomyces stellatus</name>
    <dbReference type="NCBI Taxonomy" id="120398"/>
    <lineage>
        <taxon>Eukaryota</taxon>
        <taxon>Sar</taxon>
        <taxon>Stramenopiles</taxon>
        <taxon>Oomycota</taxon>
        <taxon>Saprolegniomycetes</taxon>
        <taxon>Saprolegniales</taxon>
        <taxon>Verrucalvaceae</taxon>
        <taxon>Aphanomyces</taxon>
    </lineage>
</organism>
<dbReference type="PROSITE" id="PS50011">
    <property type="entry name" value="PROTEIN_KINASE_DOM"/>
    <property type="match status" value="1"/>
</dbReference>
<protein>
    <submittedName>
        <fullName evidence="10">Aste57867_18470 protein</fullName>
    </submittedName>
</protein>
<dbReference type="SMART" id="SM00220">
    <property type="entry name" value="S_TKc"/>
    <property type="match status" value="1"/>
</dbReference>
<keyword evidence="1 5" id="KW-0808">Transferase</keyword>
<dbReference type="Proteomes" id="UP000332933">
    <property type="component" value="Unassembled WGS sequence"/>
</dbReference>
<gene>
    <name evidence="10" type="primary">Aste57867_18470</name>
    <name evidence="9" type="ORF">As57867_018408</name>
    <name evidence="10" type="ORF">ASTE57867_18470</name>
</gene>
<dbReference type="PANTHER" id="PTHR44329:SF214">
    <property type="entry name" value="PROTEIN KINASE DOMAIN-CONTAINING PROTEIN"/>
    <property type="match status" value="1"/>
</dbReference>
<evidence type="ECO:0000256" key="5">
    <source>
        <dbReference type="RuleBase" id="RU000304"/>
    </source>
</evidence>
<dbReference type="SUPFAM" id="SSF56112">
    <property type="entry name" value="Protein kinase-like (PK-like)"/>
    <property type="match status" value="1"/>
</dbReference>
<keyword evidence="1 5" id="KW-0723">Serine/threonine-protein kinase</keyword>
<evidence type="ECO:0000313" key="10">
    <source>
        <dbReference type="EMBL" id="VFT95206.1"/>
    </source>
</evidence>
<evidence type="ECO:0000256" key="1">
    <source>
        <dbReference type="ARBA" id="ARBA00022527"/>
    </source>
</evidence>
<keyword evidence="6" id="KW-0812">Transmembrane</keyword>
<evidence type="ECO:0000259" key="8">
    <source>
        <dbReference type="PROSITE" id="PS50011"/>
    </source>
</evidence>
<dbReference type="PROSITE" id="PS00108">
    <property type="entry name" value="PROTEIN_KINASE_ST"/>
    <property type="match status" value="1"/>
</dbReference>
<feature type="binding site" evidence="4">
    <location>
        <position position="235"/>
    </location>
    <ligand>
        <name>ATP</name>
        <dbReference type="ChEBI" id="CHEBI:30616"/>
    </ligand>
</feature>
<dbReference type="InterPro" id="IPR017441">
    <property type="entry name" value="Protein_kinase_ATP_BS"/>
</dbReference>
<dbReference type="InterPro" id="IPR011009">
    <property type="entry name" value="Kinase-like_dom_sf"/>
</dbReference>
<sequence>MHLIVLGLAAACAAVAKAGPCPDSALRVCVGAGGRSTCYFYARQGCCNGVVFDNIIKLNTTTGALVNQTCCANSSDAKPAICQSVQVTSPPSTPPPPQVSNALQPTITPTAPQTASSSLSTGAMIGIAVCAVVTLALLAFVGHRWRRQQRRPRPIDIEFEMYNLMHDEPAKVIQLRSSITGGPPSMDGSALQWHNLELVRVDAEQVELTLHLGSGASGEIWFGRYDGTTPVAVKKLKKQSLPAIQLFIDEIARLASFDCPFIVGFVGASWIDSHPSSLQAVLEYMDMGDLRAFLDRTRLSDVMWSTKLAWACDIIDGLVYLHSLHLVHRDLKSRNILLDTTKPAKLADFGISKEVFDETMTLGIGTYRWMAPEMLGDKHYTNAVDVYSFGVVLSELETHNVPYANVLNDRGAPISDMGVAALVMEEKLRPSLSRLCPPWFEDLARQCMAQDPTQRPTAIQLAFILRTRLREEAFELPPIVLDGLEMSSSGYLT</sequence>
<proteinExistence type="inferred from homology"/>
<dbReference type="InterPro" id="IPR001245">
    <property type="entry name" value="Ser-Thr/Tyr_kinase_cat_dom"/>
</dbReference>
<reference evidence="9" key="2">
    <citation type="submission" date="2019-06" db="EMBL/GenBank/DDBJ databases">
        <title>Genomics analysis of Aphanomyces spp. identifies a new class of oomycete effector associated with host adaptation.</title>
        <authorList>
            <person name="Gaulin E."/>
        </authorList>
    </citation>
    <scope>NUCLEOTIDE SEQUENCE</scope>
    <source>
        <strain evidence="9">CBS 578.67</strain>
    </source>
</reference>
<evidence type="ECO:0000256" key="4">
    <source>
        <dbReference type="PROSITE-ProRule" id="PRU10141"/>
    </source>
</evidence>
<dbReference type="Gene3D" id="1.10.510.10">
    <property type="entry name" value="Transferase(Phosphotransferase) domain 1"/>
    <property type="match status" value="1"/>
</dbReference>
<dbReference type="InterPro" id="IPR008271">
    <property type="entry name" value="Ser/Thr_kinase_AS"/>
</dbReference>
<dbReference type="OrthoDB" id="4062651at2759"/>
<keyword evidence="11" id="KW-1185">Reference proteome</keyword>
<dbReference type="PANTHER" id="PTHR44329">
    <property type="entry name" value="SERINE/THREONINE-PROTEIN KINASE TNNI3K-RELATED"/>
    <property type="match status" value="1"/>
</dbReference>
<dbReference type="AlphaFoldDB" id="A0A485LDY4"/>
<comment type="similarity">
    <text evidence="5">Belongs to the protein kinase superfamily.</text>
</comment>
<dbReference type="PROSITE" id="PS00107">
    <property type="entry name" value="PROTEIN_KINASE_ATP"/>
    <property type="match status" value="1"/>
</dbReference>
<keyword evidence="6" id="KW-0472">Membrane</keyword>
<reference evidence="10 11" key="1">
    <citation type="submission" date="2019-03" db="EMBL/GenBank/DDBJ databases">
        <authorList>
            <person name="Gaulin E."/>
            <person name="Dumas B."/>
        </authorList>
    </citation>
    <scope>NUCLEOTIDE SEQUENCE [LARGE SCALE GENOMIC DNA]</scope>
    <source>
        <strain evidence="10">CBS 568.67</strain>
    </source>
</reference>
<dbReference type="Pfam" id="PF07714">
    <property type="entry name" value="PK_Tyr_Ser-Thr"/>
    <property type="match status" value="1"/>
</dbReference>
<keyword evidence="7" id="KW-0732">Signal</keyword>
<dbReference type="InterPro" id="IPR051681">
    <property type="entry name" value="Ser/Thr_Kinases-Pseudokinases"/>
</dbReference>
<name>A0A485LDY4_9STRA</name>
<dbReference type="EMBL" id="CAADRA010006413">
    <property type="protein sequence ID" value="VFT95206.1"/>
    <property type="molecule type" value="Genomic_DNA"/>
</dbReference>
<evidence type="ECO:0000256" key="3">
    <source>
        <dbReference type="ARBA" id="ARBA00022840"/>
    </source>
</evidence>
<dbReference type="GO" id="GO:0005524">
    <property type="term" value="F:ATP binding"/>
    <property type="evidence" value="ECO:0007669"/>
    <property type="project" value="UniProtKB-UniRule"/>
</dbReference>
<evidence type="ECO:0000313" key="9">
    <source>
        <dbReference type="EMBL" id="KAF0690145.1"/>
    </source>
</evidence>
<dbReference type="InterPro" id="IPR000719">
    <property type="entry name" value="Prot_kinase_dom"/>
</dbReference>
<keyword evidence="2 4" id="KW-0547">Nucleotide-binding</keyword>
<feature type="signal peptide" evidence="7">
    <location>
        <begin position="1"/>
        <end position="18"/>
    </location>
</feature>
<feature type="transmembrane region" description="Helical" evidence="6">
    <location>
        <begin position="119"/>
        <end position="141"/>
    </location>
</feature>
<feature type="domain" description="Protein kinase" evidence="8">
    <location>
        <begin position="206"/>
        <end position="474"/>
    </location>
</feature>
<keyword evidence="6" id="KW-1133">Transmembrane helix</keyword>
<dbReference type="GO" id="GO:0004674">
    <property type="term" value="F:protein serine/threonine kinase activity"/>
    <property type="evidence" value="ECO:0007669"/>
    <property type="project" value="UniProtKB-KW"/>
</dbReference>
<evidence type="ECO:0000313" key="11">
    <source>
        <dbReference type="Proteomes" id="UP000332933"/>
    </source>
</evidence>
<keyword evidence="1 5" id="KW-0418">Kinase</keyword>
<keyword evidence="3 4" id="KW-0067">ATP-binding</keyword>
<accession>A0A485LDY4</accession>
<dbReference type="EMBL" id="VJMH01006392">
    <property type="protein sequence ID" value="KAF0690145.1"/>
    <property type="molecule type" value="Genomic_DNA"/>
</dbReference>
<feature type="chain" id="PRO_5033437490" evidence="7">
    <location>
        <begin position="19"/>
        <end position="493"/>
    </location>
</feature>
<evidence type="ECO:0000256" key="2">
    <source>
        <dbReference type="ARBA" id="ARBA00022741"/>
    </source>
</evidence>
<evidence type="ECO:0000256" key="7">
    <source>
        <dbReference type="SAM" id="SignalP"/>
    </source>
</evidence>